<feature type="region of interest" description="Disordered" evidence="1">
    <location>
        <begin position="83"/>
        <end position="130"/>
    </location>
</feature>
<organism evidence="2 3">
    <name type="scientific">Actinocrispum wychmicini</name>
    <dbReference type="NCBI Taxonomy" id="1213861"/>
    <lineage>
        <taxon>Bacteria</taxon>
        <taxon>Bacillati</taxon>
        <taxon>Actinomycetota</taxon>
        <taxon>Actinomycetes</taxon>
        <taxon>Pseudonocardiales</taxon>
        <taxon>Pseudonocardiaceae</taxon>
        <taxon>Actinocrispum</taxon>
    </lineage>
</organism>
<comment type="caution">
    <text evidence="2">The sequence shown here is derived from an EMBL/GenBank/DDBJ whole genome shotgun (WGS) entry which is preliminary data.</text>
</comment>
<gene>
    <name evidence="2" type="ORF">EV192_101699</name>
</gene>
<proteinExistence type="predicted"/>
<evidence type="ECO:0000313" key="3">
    <source>
        <dbReference type="Proteomes" id="UP000295680"/>
    </source>
</evidence>
<protein>
    <submittedName>
        <fullName evidence="2">Uncharacterized protein</fullName>
    </submittedName>
</protein>
<dbReference type="Proteomes" id="UP000295680">
    <property type="component" value="Unassembled WGS sequence"/>
</dbReference>
<reference evidence="2 3" key="1">
    <citation type="submission" date="2019-03" db="EMBL/GenBank/DDBJ databases">
        <title>Genomic Encyclopedia of Type Strains, Phase IV (KMG-IV): sequencing the most valuable type-strain genomes for metagenomic binning, comparative biology and taxonomic classification.</title>
        <authorList>
            <person name="Goeker M."/>
        </authorList>
    </citation>
    <scope>NUCLEOTIDE SEQUENCE [LARGE SCALE GENOMIC DNA]</scope>
    <source>
        <strain evidence="2 3">DSM 45934</strain>
    </source>
</reference>
<dbReference type="AlphaFoldDB" id="A0A4R2KEF9"/>
<keyword evidence="3" id="KW-1185">Reference proteome</keyword>
<sequence>MVMQQTASTRLASILLGVDLKRWVAERRDRDRPASWLNISRELAEATNGQVSLSHEALRMRYGQTHITDFDAADLLAAVDAVKRGNNGPGRSDSENDAGAGPESRHPFEQKRPGGPQWLQDGGDEEQGGE</sequence>
<accession>A0A4R2KEF9</accession>
<feature type="compositionally biased region" description="Basic and acidic residues" evidence="1">
    <location>
        <begin position="103"/>
        <end position="112"/>
    </location>
</feature>
<evidence type="ECO:0000313" key="2">
    <source>
        <dbReference type="EMBL" id="TCO64915.1"/>
    </source>
</evidence>
<name>A0A4R2KEF9_9PSEU</name>
<evidence type="ECO:0000256" key="1">
    <source>
        <dbReference type="SAM" id="MobiDB-lite"/>
    </source>
</evidence>
<dbReference type="EMBL" id="SLWS01000001">
    <property type="protein sequence ID" value="TCO64915.1"/>
    <property type="molecule type" value="Genomic_DNA"/>
</dbReference>